<dbReference type="Gramene" id="OE9A005867T1">
    <property type="protein sequence ID" value="OE9A005867C1"/>
    <property type="gene ID" value="OE9A005867"/>
</dbReference>
<dbReference type="GO" id="GO:0072583">
    <property type="term" value="P:clathrin-dependent endocytosis"/>
    <property type="evidence" value="ECO:0007669"/>
    <property type="project" value="TreeGrafter"/>
</dbReference>
<dbReference type="EMBL" id="CACTIH010009147">
    <property type="protein sequence ID" value="CAA3025919.1"/>
    <property type="molecule type" value="Genomic_DNA"/>
</dbReference>
<dbReference type="AlphaFoldDB" id="A0A8S0V497"/>
<dbReference type="SUPFAM" id="SSF46565">
    <property type="entry name" value="Chaperone J-domain"/>
    <property type="match status" value="1"/>
</dbReference>
<dbReference type="CDD" id="cd06257">
    <property type="entry name" value="DnaJ"/>
    <property type="match status" value="1"/>
</dbReference>
<sequence>MDESWRMRMGMPTASTETTTVKPNLLRRRSTEETSHNRNPNSDNTLLDPEDFNDVFGGPPRTILSRQFSSGTEFSRSFSSTGFFYEEIFRRPDRVGSVSGRSGRNLPEFRIPVNRGQQRRNEFYSDIFGWKDEKVVRSRTRSKTSSSSVLSSEDLSPLRPTVCVNSDNDVFFFASKLRPINVGSRWTSTTMVPEHYQRQKSVPIFSGNQSMWSAGDDYNENLRGSPIGFRRKNPSPETINLEPISNTIVRQSTENTELNSPSSTVSSVCEEPQDKWNKIFQQHGTEQDGDEDTRSYVIEIISDHREGTSEAIGVDEAIAWAKESFQTRCLENNSSTQEQVKEPSSEEILEEPRLEEEQMDGHGSPQGLPVEMEARPVDENIRLWSTGKEAEIRLLLSTLHHILWPESGWLAIPLSNLIRSSEVKKAYQRAQLCLHPDKLQQRGATIPQKYIAEKAFSVLQDAWAAFVSQDLPSLKNY</sequence>
<gene>
    <name evidence="2" type="ORF">OLEA9_A005867</name>
</gene>
<dbReference type="GO" id="GO:0031982">
    <property type="term" value="C:vesicle"/>
    <property type="evidence" value="ECO:0007669"/>
    <property type="project" value="TreeGrafter"/>
</dbReference>
<dbReference type="InterPro" id="IPR036869">
    <property type="entry name" value="J_dom_sf"/>
</dbReference>
<dbReference type="Gene3D" id="1.10.287.110">
    <property type="entry name" value="DnaJ domain"/>
    <property type="match status" value="1"/>
</dbReference>
<reference evidence="2 3" key="1">
    <citation type="submission" date="2019-12" db="EMBL/GenBank/DDBJ databases">
        <authorList>
            <person name="Alioto T."/>
            <person name="Alioto T."/>
            <person name="Gomez Garrido J."/>
        </authorList>
    </citation>
    <scope>NUCLEOTIDE SEQUENCE [LARGE SCALE GENOMIC DNA]</scope>
</reference>
<name>A0A8S0V497_OLEEU</name>
<feature type="compositionally biased region" description="Polar residues" evidence="1">
    <location>
        <begin position="13"/>
        <end position="22"/>
    </location>
</feature>
<protein>
    <submittedName>
        <fullName evidence="2">Uncharacterized protein</fullName>
    </submittedName>
</protein>
<organism evidence="2 3">
    <name type="scientific">Olea europaea subsp. europaea</name>
    <dbReference type="NCBI Taxonomy" id="158383"/>
    <lineage>
        <taxon>Eukaryota</taxon>
        <taxon>Viridiplantae</taxon>
        <taxon>Streptophyta</taxon>
        <taxon>Embryophyta</taxon>
        <taxon>Tracheophyta</taxon>
        <taxon>Spermatophyta</taxon>
        <taxon>Magnoliopsida</taxon>
        <taxon>eudicotyledons</taxon>
        <taxon>Gunneridae</taxon>
        <taxon>Pentapetalae</taxon>
        <taxon>asterids</taxon>
        <taxon>lamiids</taxon>
        <taxon>Lamiales</taxon>
        <taxon>Oleaceae</taxon>
        <taxon>Oleeae</taxon>
        <taxon>Olea</taxon>
    </lineage>
</organism>
<feature type="region of interest" description="Disordered" evidence="1">
    <location>
        <begin position="330"/>
        <end position="370"/>
    </location>
</feature>
<dbReference type="PANTHER" id="PTHR23172">
    <property type="entry name" value="AUXILIN/CYCLIN G-ASSOCIATED KINASE-RELATED"/>
    <property type="match status" value="1"/>
</dbReference>
<evidence type="ECO:0000313" key="2">
    <source>
        <dbReference type="EMBL" id="CAA3025919.1"/>
    </source>
</evidence>
<feature type="compositionally biased region" description="Basic and acidic residues" evidence="1">
    <location>
        <begin position="339"/>
        <end position="360"/>
    </location>
</feature>
<dbReference type="Gramene" id="OE9A005867T5">
    <property type="protein sequence ID" value="OE9A005867C5"/>
    <property type="gene ID" value="OE9A005867"/>
</dbReference>
<feature type="region of interest" description="Disordered" evidence="1">
    <location>
        <begin position="1"/>
        <end position="51"/>
    </location>
</feature>
<dbReference type="FunFam" id="1.10.287.110:FF:000043">
    <property type="entry name" value="J-domain protein required for chloroplast accumulation response 1"/>
    <property type="match status" value="1"/>
</dbReference>
<dbReference type="GO" id="GO:0072318">
    <property type="term" value="P:clathrin coat disassembly"/>
    <property type="evidence" value="ECO:0007669"/>
    <property type="project" value="TreeGrafter"/>
</dbReference>
<comment type="caution">
    <text evidence="2">The sequence shown here is derived from an EMBL/GenBank/DDBJ whole genome shotgun (WGS) entry which is preliminary data.</text>
</comment>
<dbReference type="Proteomes" id="UP000594638">
    <property type="component" value="Unassembled WGS sequence"/>
</dbReference>
<dbReference type="OrthoDB" id="1717591at2759"/>
<evidence type="ECO:0000313" key="3">
    <source>
        <dbReference type="Proteomes" id="UP000594638"/>
    </source>
</evidence>
<dbReference type="GO" id="GO:0005737">
    <property type="term" value="C:cytoplasm"/>
    <property type="evidence" value="ECO:0007669"/>
    <property type="project" value="TreeGrafter"/>
</dbReference>
<keyword evidence="3" id="KW-1185">Reference proteome</keyword>
<dbReference type="PANTHER" id="PTHR23172:SF69">
    <property type="entry name" value="CHAPERONE DNAJ-DOMAIN SUPERFAMILY PROTEIN"/>
    <property type="match status" value="1"/>
</dbReference>
<accession>A0A8S0V497</accession>
<dbReference type="InterPro" id="IPR001623">
    <property type="entry name" value="DnaJ_domain"/>
</dbReference>
<dbReference type="GO" id="GO:0030276">
    <property type="term" value="F:clathrin binding"/>
    <property type="evidence" value="ECO:0007669"/>
    <property type="project" value="TreeGrafter"/>
</dbReference>
<proteinExistence type="predicted"/>
<evidence type="ECO:0000256" key="1">
    <source>
        <dbReference type="SAM" id="MobiDB-lite"/>
    </source>
</evidence>